<dbReference type="AlphaFoldDB" id="A0A4R2JPH5"/>
<evidence type="ECO:0000313" key="2">
    <source>
        <dbReference type="EMBL" id="TCO62063.1"/>
    </source>
</evidence>
<protein>
    <submittedName>
        <fullName evidence="2">SCP-2 sterol transfer family protein</fullName>
    </submittedName>
</protein>
<reference evidence="2 3" key="1">
    <citation type="submission" date="2019-03" db="EMBL/GenBank/DDBJ databases">
        <title>Genomic Encyclopedia of Type Strains, Phase IV (KMG-IV): sequencing the most valuable type-strain genomes for metagenomic binning, comparative biology and taxonomic classification.</title>
        <authorList>
            <person name="Goeker M."/>
        </authorList>
    </citation>
    <scope>NUCLEOTIDE SEQUENCE [LARGE SCALE GENOMIC DNA]</scope>
    <source>
        <strain evidence="2 3">DSM 45934</strain>
    </source>
</reference>
<evidence type="ECO:0000259" key="1">
    <source>
        <dbReference type="Pfam" id="PF02036"/>
    </source>
</evidence>
<dbReference type="InterPro" id="IPR036527">
    <property type="entry name" value="SCP2_sterol-bd_dom_sf"/>
</dbReference>
<comment type="caution">
    <text evidence="2">The sequence shown here is derived from an EMBL/GenBank/DDBJ whole genome shotgun (WGS) entry which is preliminary data.</text>
</comment>
<gene>
    <name evidence="2" type="ORF">EV192_102200</name>
</gene>
<evidence type="ECO:0000313" key="3">
    <source>
        <dbReference type="Proteomes" id="UP000295680"/>
    </source>
</evidence>
<dbReference type="SUPFAM" id="SSF55718">
    <property type="entry name" value="SCP-like"/>
    <property type="match status" value="1"/>
</dbReference>
<dbReference type="EMBL" id="SLWS01000002">
    <property type="protein sequence ID" value="TCO62063.1"/>
    <property type="molecule type" value="Genomic_DNA"/>
</dbReference>
<dbReference type="RefSeq" id="WP_132113561.1">
    <property type="nucleotide sequence ID" value="NZ_SLWS01000002.1"/>
</dbReference>
<dbReference type="Pfam" id="PF02036">
    <property type="entry name" value="SCP2"/>
    <property type="match status" value="1"/>
</dbReference>
<name>A0A4R2JPH5_9PSEU</name>
<dbReference type="Gene3D" id="3.30.1050.10">
    <property type="entry name" value="SCP2 sterol-binding domain"/>
    <property type="match status" value="1"/>
</dbReference>
<organism evidence="2 3">
    <name type="scientific">Actinocrispum wychmicini</name>
    <dbReference type="NCBI Taxonomy" id="1213861"/>
    <lineage>
        <taxon>Bacteria</taxon>
        <taxon>Bacillati</taxon>
        <taxon>Actinomycetota</taxon>
        <taxon>Actinomycetes</taxon>
        <taxon>Pseudonocardiales</taxon>
        <taxon>Pseudonocardiaceae</taxon>
        <taxon>Actinocrispum</taxon>
    </lineage>
</organism>
<sequence>MNDIATHYGQIAKIVDSNPVEDLPAVLTAEAGGTDAVLDTVFAVWVQRIDPARTGDMDADIQFDIGTEEGVKSYVMALRPNSCEGRRGSVDAPLSTITVGLTDFLLLVTGNVTGASLGMTNRMRTSGDTSVVIKMKNWFAAP</sequence>
<dbReference type="Proteomes" id="UP000295680">
    <property type="component" value="Unassembled WGS sequence"/>
</dbReference>
<accession>A0A4R2JPH5</accession>
<feature type="domain" description="SCP2" evidence="1">
    <location>
        <begin position="61"/>
        <end position="139"/>
    </location>
</feature>
<dbReference type="OrthoDB" id="5243187at2"/>
<keyword evidence="3" id="KW-1185">Reference proteome</keyword>
<dbReference type="InterPro" id="IPR003033">
    <property type="entry name" value="SCP2_sterol-bd_dom"/>
</dbReference>
<proteinExistence type="predicted"/>